<comment type="caution">
    <text evidence="2">The sequence shown here is derived from an EMBL/GenBank/DDBJ whole genome shotgun (WGS) entry which is preliminary data.</text>
</comment>
<evidence type="ECO:0000313" key="2">
    <source>
        <dbReference type="EMBL" id="KFI25990.1"/>
    </source>
</evidence>
<evidence type="ECO:0000313" key="3">
    <source>
        <dbReference type="Proteomes" id="UP000028826"/>
    </source>
</evidence>
<dbReference type="Pfam" id="PF00903">
    <property type="entry name" value="Glyoxalase"/>
    <property type="match status" value="2"/>
</dbReference>
<dbReference type="eggNOG" id="COG2514">
    <property type="taxonomic scope" value="Bacteria"/>
</dbReference>
<gene>
    <name evidence="2" type="ORF">CN97_07575</name>
</gene>
<dbReference type="InterPro" id="IPR004360">
    <property type="entry name" value="Glyas_Fos-R_dOase_dom"/>
</dbReference>
<protein>
    <submittedName>
        <fullName evidence="2">Glyoxalase</fullName>
    </submittedName>
</protein>
<name>A0A086XVE0_9RHOB</name>
<dbReference type="PANTHER" id="PTHR43279">
    <property type="entry name" value="CATECHOL-2,3-DIOXYGENASE"/>
    <property type="match status" value="1"/>
</dbReference>
<dbReference type="Gene3D" id="3.10.180.10">
    <property type="entry name" value="2,3-Dihydroxybiphenyl 1,2-Dioxygenase, domain 1"/>
    <property type="match status" value="2"/>
</dbReference>
<dbReference type="AlphaFoldDB" id="A0A086XVE0"/>
<dbReference type="PANTHER" id="PTHR43279:SF1">
    <property type="entry name" value="CATECHOL-2,3-DIOXYGENASE"/>
    <property type="match status" value="1"/>
</dbReference>
<organism evidence="2 3">
    <name type="scientific">Haematobacter massiliensis</name>
    <dbReference type="NCBI Taxonomy" id="195105"/>
    <lineage>
        <taxon>Bacteria</taxon>
        <taxon>Pseudomonadati</taxon>
        <taxon>Pseudomonadota</taxon>
        <taxon>Alphaproteobacteria</taxon>
        <taxon>Rhodobacterales</taxon>
        <taxon>Paracoccaceae</taxon>
        <taxon>Haematobacter</taxon>
    </lineage>
</organism>
<sequence>MMTSEHGPDRDPVSVDSVILRVRDLEAVTRFYEQVVGLSVLTKDGEGAVLGAAGRALLELRNDPSARPRVPQEAGLFHTAFLLPDRGALGGWLRHVAELQIPLQGLSDHLVSEAAYLADPEGNGIEIYADRPRSVWQWRNGEVAMTTERMDVAAVLEAATPWAGAPEGTMIGHVHLQVGALPEAEAFYAGQLGFDITTHYPGATFYATGGYHHHLATNVWNSRGAGVRQRPSTGLEEVRLAVREPDRMKGAELLYLDDPWGTTIRLGLTE</sequence>
<accession>A0A086XVE0</accession>
<reference evidence="2 3" key="1">
    <citation type="submission" date="2014-03" db="EMBL/GenBank/DDBJ databases">
        <title>Genome of Haematobacter massiliensis CCUG 47968.</title>
        <authorList>
            <person name="Wang D."/>
            <person name="Wang G."/>
        </authorList>
    </citation>
    <scope>NUCLEOTIDE SEQUENCE [LARGE SCALE GENOMIC DNA]</scope>
    <source>
        <strain evidence="2 3">CCUG 47968</strain>
    </source>
</reference>
<dbReference type="InterPro" id="IPR037523">
    <property type="entry name" value="VOC_core"/>
</dbReference>
<dbReference type="SUPFAM" id="SSF54593">
    <property type="entry name" value="Glyoxalase/Bleomycin resistance protein/Dihydroxybiphenyl dioxygenase"/>
    <property type="match status" value="2"/>
</dbReference>
<dbReference type="EMBL" id="JGYG01000020">
    <property type="protein sequence ID" value="KFI25990.1"/>
    <property type="molecule type" value="Genomic_DNA"/>
</dbReference>
<dbReference type="Proteomes" id="UP000028826">
    <property type="component" value="Unassembled WGS sequence"/>
</dbReference>
<dbReference type="STRING" id="195105.CN97_07575"/>
<evidence type="ECO:0000259" key="1">
    <source>
        <dbReference type="PROSITE" id="PS51819"/>
    </source>
</evidence>
<keyword evidence="3" id="KW-1185">Reference proteome</keyword>
<dbReference type="PROSITE" id="PS51819">
    <property type="entry name" value="VOC"/>
    <property type="match status" value="1"/>
</dbReference>
<dbReference type="InterPro" id="IPR029068">
    <property type="entry name" value="Glyas_Bleomycin-R_OHBP_Dase"/>
</dbReference>
<proteinExistence type="predicted"/>
<feature type="domain" description="VOC" evidence="1">
    <location>
        <begin position="14"/>
        <end position="130"/>
    </location>
</feature>